<gene>
    <name evidence="2" type="ORF">XNOV1_A017573</name>
</gene>
<feature type="compositionally biased region" description="Basic and acidic residues" evidence="1">
    <location>
        <begin position="30"/>
        <end position="41"/>
    </location>
</feature>
<feature type="region of interest" description="Disordered" evidence="1">
    <location>
        <begin position="30"/>
        <end position="65"/>
    </location>
</feature>
<dbReference type="PANTHER" id="PTHR31025:SF9">
    <property type="entry name" value="SI:DKEY-286J15.1"/>
    <property type="match status" value="1"/>
</dbReference>
<evidence type="ECO:0000313" key="3">
    <source>
        <dbReference type="Proteomes" id="UP001178508"/>
    </source>
</evidence>
<dbReference type="Proteomes" id="UP001178508">
    <property type="component" value="Chromosome 23"/>
</dbReference>
<feature type="compositionally biased region" description="Basic and acidic residues" evidence="1">
    <location>
        <begin position="229"/>
        <end position="238"/>
    </location>
</feature>
<dbReference type="PANTHER" id="PTHR31025">
    <property type="entry name" value="SI:CH211-196P9.1-RELATED"/>
    <property type="match status" value="1"/>
</dbReference>
<dbReference type="AlphaFoldDB" id="A0AAV1HLC6"/>
<reference evidence="2" key="1">
    <citation type="submission" date="2023-08" db="EMBL/GenBank/DDBJ databases">
        <authorList>
            <person name="Alioto T."/>
            <person name="Alioto T."/>
            <person name="Gomez Garrido J."/>
        </authorList>
    </citation>
    <scope>NUCLEOTIDE SEQUENCE</scope>
</reference>
<keyword evidence="3" id="KW-1185">Reference proteome</keyword>
<feature type="compositionally biased region" description="Basic residues" evidence="1">
    <location>
        <begin position="196"/>
        <end position="205"/>
    </location>
</feature>
<dbReference type="EMBL" id="OY660886">
    <property type="protein sequence ID" value="CAJ1086727.1"/>
    <property type="molecule type" value="Genomic_DNA"/>
</dbReference>
<organism evidence="2 3">
    <name type="scientific">Xyrichtys novacula</name>
    <name type="common">Pearly razorfish</name>
    <name type="synonym">Hemipteronotus novacula</name>
    <dbReference type="NCBI Taxonomy" id="13765"/>
    <lineage>
        <taxon>Eukaryota</taxon>
        <taxon>Metazoa</taxon>
        <taxon>Chordata</taxon>
        <taxon>Craniata</taxon>
        <taxon>Vertebrata</taxon>
        <taxon>Euteleostomi</taxon>
        <taxon>Actinopterygii</taxon>
        <taxon>Neopterygii</taxon>
        <taxon>Teleostei</taxon>
        <taxon>Neoteleostei</taxon>
        <taxon>Acanthomorphata</taxon>
        <taxon>Eupercaria</taxon>
        <taxon>Labriformes</taxon>
        <taxon>Labridae</taxon>
        <taxon>Xyrichtys</taxon>
    </lineage>
</organism>
<proteinExistence type="predicted"/>
<name>A0AAV1HLC6_XYRNO</name>
<accession>A0AAV1HLC6</accession>
<evidence type="ECO:0000256" key="1">
    <source>
        <dbReference type="SAM" id="MobiDB-lite"/>
    </source>
</evidence>
<protein>
    <submittedName>
        <fullName evidence="2">Uncharacterized protein LOC127420714 isoform X1</fullName>
    </submittedName>
</protein>
<sequence>MGTLTREDLKDLFPGPENFLRRKAIWDSCHGDVEEPGREDSTISTPPPPLSPLPQTSTPVQPIAPHSTPEKVVKLFFPEYVVHTDTELEHVRNEYFELAKKGEEQNCQMSKDLRCRLICNTMTSMIAILRANGDAESDRYPSKPEVTAMAKRIVKYYPMLQDLGKKNTWATVYGQLFKRLQNVRSPQKTFPDGRPSKKRHLKQKMPHPEQTTDTDEMESTPSTEINMSPDRDGSDSDSPKTMAKHYKTLQALFKKKNPNNEAVSQLLDLEFKARRAIIDLDSTLEENRYYNVIEAYPCFKVIGHVMEELRRIVDKNNSNYIAELKERWHNFCQKVLFYGVSKNMMKCPMGMTKIENALMILRALPSLFPSPSTAPKNTQPYLPFEDKDPNVYLKKCPLSCPVLLVSEFNCLLAIGDEPIHTLAKCEVVDGVLYLMAYYYAIHLTYPKCVATLLSVIQTEVLLDEIHERDLTPSYKKAIADWTAFNNPRQ</sequence>
<evidence type="ECO:0000313" key="2">
    <source>
        <dbReference type="EMBL" id="CAJ1086727.1"/>
    </source>
</evidence>
<feature type="region of interest" description="Disordered" evidence="1">
    <location>
        <begin position="184"/>
        <end position="241"/>
    </location>
</feature>